<evidence type="ECO:0000256" key="2">
    <source>
        <dbReference type="ARBA" id="ARBA00007639"/>
    </source>
</evidence>
<evidence type="ECO:0000256" key="3">
    <source>
        <dbReference type="ARBA" id="ARBA00022729"/>
    </source>
</evidence>
<evidence type="ECO:0000256" key="1">
    <source>
        <dbReference type="ARBA" id="ARBA00004196"/>
    </source>
</evidence>
<dbReference type="InterPro" id="IPR028082">
    <property type="entry name" value="Peripla_BP_I"/>
</dbReference>
<dbReference type="GO" id="GO:0030246">
    <property type="term" value="F:carbohydrate binding"/>
    <property type="evidence" value="ECO:0007669"/>
    <property type="project" value="UniProtKB-ARBA"/>
</dbReference>
<keyword evidence="7" id="KW-1185">Reference proteome</keyword>
<evidence type="ECO:0000256" key="4">
    <source>
        <dbReference type="SAM" id="SignalP"/>
    </source>
</evidence>
<dbReference type="EMBL" id="AORV01000020">
    <property type="protein sequence ID" value="EMS73381.1"/>
    <property type="molecule type" value="Genomic_DNA"/>
</dbReference>
<gene>
    <name evidence="6" type="ORF">CTER_0585</name>
</gene>
<dbReference type="PANTHER" id="PTHR46847">
    <property type="entry name" value="D-ALLOSE-BINDING PERIPLASMIC PROTEIN-RELATED"/>
    <property type="match status" value="1"/>
</dbReference>
<accession>S0FST7</accession>
<evidence type="ECO:0000313" key="6">
    <source>
        <dbReference type="EMBL" id="EMS73381.1"/>
    </source>
</evidence>
<evidence type="ECO:0000313" key="7">
    <source>
        <dbReference type="Proteomes" id="UP000014155"/>
    </source>
</evidence>
<comment type="caution">
    <text evidence="6">The sequence shown here is derived from an EMBL/GenBank/DDBJ whole genome shotgun (WGS) entry which is preliminary data.</text>
</comment>
<comment type="similarity">
    <text evidence="2">Belongs to the bacterial solute-binding protein 2 family.</text>
</comment>
<dbReference type="CDD" id="cd01536">
    <property type="entry name" value="PBP1_ABC_sugar_binding-like"/>
    <property type="match status" value="1"/>
</dbReference>
<dbReference type="AlphaFoldDB" id="S0FST7"/>
<organism evidence="6 7">
    <name type="scientific">Ruminiclostridium cellobioparum subsp. termitidis CT1112</name>
    <dbReference type="NCBI Taxonomy" id="1195236"/>
    <lineage>
        <taxon>Bacteria</taxon>
        <taxon>Bacillati</taxon>
        <taxon>Bacillota</taxon>
        <taxon>Clostridia</taxon>
        <taxon>Eubacteriales</taxon>
        <taxon>Oscillospiraceae</taxon>
        <taxon>Ruminiclostridium</taxon>
    </lineage>
</organism>
<sequence>MRKAFIGLSSALLVASMLLTGCGSASTGDSSTNSSAAGSSSDSKFDLAVVSISPSDANNATYIKGLKEAAAKYGWTVSVTDAHGSADEANAAIQNFVTRGADAIIDMVFPTTSLATGLRAAKEAKIPVATWGGGMGDGVVVTNGTGGLFAVPIVEMMKEQLGDKADILALTYHTGQVAREREAELDKVFKDMPGIKITKNEVKIPGTLQDGAQYANAWLASHPENSGKLAIWGSWDDPALGAISSLKQQNRKDILVFGQNGNADAIKAVQDGWMTATAWEDAAAEAAKAVEILKQVIDTGYDNWKPTTAEVPPVVVTKDTVDQFIKDHPEAIK</sequence>
<feature type="signal peptide" evidence="4">
    <location>
        <begin position="1"/>
        <end position="25"/>
    </location>
</feature>
<dbReference type="Pfam" id="PF13407">
    <property type="entry name" value="Peripla_BP_4"/>
    <property type="match status" value="1"/>
</dbReference>
<proteinExistence type="inferred from homology"/>
<dbReference type="PROSITE" id="PS51257">
    <property type="entry name" value="PROKAR_LIPOPROTEIN"/>
    <property type="match status" value="1"/>
</dbReference>
<reference evidence="6 7" key="1">
    <citation type="journal article" date="2013" name="Genome Announc.">
        <title>Draft Genome Sequence of the Cellulolytic, Mesophilic, Anaerobic Bacterium Clostridium termitidis Strain CT1112 (DSM 5398).</title>
        <authorList>
            <person name="Lal S."/>
            <person name="Ramachandran U."/>
            <person name="Zhang X."/>
            <person name="Munir R."/>
            <person name="Sparling R."/>
            <person name="Levin D.B."/>
        </authorList>
    </citation>
    <scope>NUCLEOTIDE SEQUENCE [LARGE SCALE GENOMIC DNA]</scope>
    <source>
        <strain evidence="6 7">CT1112</strain>
    </source>
</reference>
<keyword evidence="6" id="KW-0762">Sugar transport</keyword>
<dbReference type="eggNOG" id="COG1879">
    <property type="taxonomic scope" value="Bacteria"/>
</dbReference>
<dbReference type="InterPro" id="IPR025997">
    <property type="entry name" value="SBP_2_dom"/>
</dbReference>
<dbReference type="SUPFAM" id="SSF53822">
    <property type="entry name" value="Periplasmic binding protein-like I"/>
    <property type="match status" value="1"/>
</dbReference>
<dbReference type="STRING" id="1195236.CTER_0585"/>
<dbReference type="Proteomes" id="UP000014155">
    <property type="component" value="Unassembled WGS sequence"/>
</dbReference>
<feature type="chain" id="PRO_5004486859" evidence="4">
    <location>
        <begin position="26"/>
        <end position="333"/>
    </location>
</feature>
<keyword evidence="6" id="KW-0813">Transport</keyword>
<name>S0FST7_RUMCE</name>
<dbReference type="PANTHER" id="PTHR46847:SF1">
    <property type="entry name" value="D-ALLOSE-BINDING PERIPLASMIC PROTEIN-RELATED"/>
    <property type="match status" value="1"/>
</dbReference>
<feature type="domain" description="Periplasmic binding protein" evidence="5">
    <location>
        <begin position="53"/>
        <end position="298"/>
    </location>
</feature>
<dbReference type="Gene3D" id="3.40.50.2300">
    <property type="match status" value="2"/>
</dbReference>
<protein>
    <submittedName>
        <fullName evidence="6">ABC-type sugar transport system, periplasmic component</fullName>
    </submittedName>
</protein>
<comment type="subcellular location">
    <subcellularLocation>
        <location evidence="1">Cell envelope</location>
    </subcellularLocation>
</comment>
<dbReference type="RefSeq" id="WP_004623877.1">
    <property type="nucleotide sequence ID" value="NZ_AORV01000020.1"/>
</dbReference>
<dbReference type="GO" id="GO:0030313">
    <property type="term" value="C:cell envelope"/>
    <property type="evidence" value="ECO:0007669"/>
    <property type="project" value="UniProtKB-SubCell"/>
</dbReference>
<dbReference type="PATRIC" id="fig|1195236.3.peg.908"/>
<evidence type="ECO:0000259" key="5">
    <source>
        <dbReference type="Pfam" id="PF13407"/>
    </source>
</evidence>
<keyword evidence="3 4" id="KW-0732">Signal</keyword>